<feature type="compositionally biased region" description="Basic and acidic residues" evidence="1">
    <location>
        <begin position="163"/>
        <end position="174"/>
    </location>
</feature>
<proteinExistence type="predicted"/>
<accession>A0A4Z2JE91</accession>
<evidence type="ECO:0000256" key="1">
    <source>
        <dbReference type="SAM" id="MobiDB-lite"/>
    </source>
</evidence>
<dbReference type="EMBL" id="SRLO01000006">
    <property type="protein sequence ID" value="TNN88297.1"/>
    <property type="molecule type" value="Genomic_DNA"/>
</dbReference>
<protein>
    <submittedName>
        <fullName evidence="2">Uncharacterized protein</fullName>
    </submittedName>
</protein>
<reference evidence="2 3" key="1">
    <citation type="submission" date="2019-03" db="EMBL/GenBank/DDBJ databases">
        <title>First draft genome of Liparis tanakae, snailfish: a comprehensive survey of snailfish specific genes.</title>
        <authorList>
            <person name="Kim W."/>
            <person name="Song I."/>
            <person name="Jeong J.-H."/>
            <person name="Kim D."/>
            <person name="Kim S."/>
            <person name="Ryu S."/>
            <person name="Song J.Y."/>
            <person name="Lee S.K."/>
        </authorList>
    </citation>
    <scope>NUCLEOTIDE SEQUENCE [LARGE SCALE GENOMIC DNA]</scope>
    <source>
        <tissue evidence="2">Muscle</tissue>
    </source>
</reference>
<dbReference type="Proteomes" id="UP000314294">
    <property type="component" value="Unassembled WGS sequence"/>
</dbReference>
<keyword evidence="3" id="KW-1185">Reference proteome</keyword>
<sequence>MTTTQTCEAVQQARGPQGDTYVKQLPSSLGSLSHVGAWRRGGGVSESADSIGTATHVTSRSQFQLAAFTDSHAASVCQQHSLHAGSPGTSPLALPGVASPDSSLCSACFPAAPLQCATAGPQTQTLRRTGTAHGELDRIIFVEGRDQDRSSHSSPPHQYFTPSREHNKLPRDRLNTSTCDEQAEGVTTRG</sequence>
<comment type="caution">
    <text evidence="2">The sequence shown here is derived from an EMBL/GenBank/DDBJ whole genome shotgun (WGS) entry which is preliminary data.</text>
</comment>
<evidence type="ECO:0000313" key="2">
    <source>
        <dbReference type="EMBL" id="TNN88297.1"/>
    </source>
</evidence>
<feature type="region of interest" description="Disordered" evidence="1">
    <location>
        <begin position="144"/>
        <end position="190"/>
    </location>
</feature>
<evidence type="ECO:0000313" key="3">
    <source>
        <dbReference type="Proteomes" id="UP000314294"/>
    </source>
</evidence>
<feature type="region of interest" description="Disordered" evidence="1">
    <location>
        <begin position="1"/>
        <end position="20"/>
    </location>
</feature>
<name>A0A4Z2JE91_9TELE</name>
<dbReference type="AlphaFoldDB" id="A0A4Z2JE91"/>
<gene>
    <name evidence="2" type="ORF">EYF80_001513</name>
</gene>
<organism evidence="2 3">
    <name type="scientific">Liparis tanakae</name>
    <name type="common">Tanaka's snailfish</name>
    <dbReference type="NCBI Taxonomy" id="230148"/>
    <lineage>
        <taxon>Eukaryota</taxon>
        <taxon>Metazoa</taxon>
        <taxon>Chordata</taxon>
        <taxon>Craniata</taxon>
        <taxon>Vertebrata</taxon>
        <taxon>Euteleostomi</taxon>
        <taxon>Actinopterygii</taxon>
        <taxon>Neopterygii</taxon>
        <taxon>Teleostei</taxon>
        <taxon>Neoteleostei</taxon>
        <taxon>Acanthomorphata</taxon>
        <taxon>Eupercaria</taxon>
        <taxon>Perciformes</taxon>
        <taxon>Cottioidei</taxon>
        <taxon>Cottales</taxon>
        <taxon>Liparidae</taxon>
        <taxon>Liparis</taxon>
    </lineage>
</organism>